<dbReference type="InterPro" id="IPR009057">
    <property type="entry name" value="Homeodomain-like_sf"/>
</dbReference>
<feature type="DNA-binding region" description="H-T-H motif" evidence="2">
    <location>
        <begin position="28"/>
        <end position="47"/>
    </location>
</feature>
<dbReference type="GO" id="GO:0003700">
    <property type="term" value="F:DNA-binding transcription factor activity"/>
    <property type="evidence" value="ECO:0007669"/>
    <property type="project" value="TreeGrafter"/>
</dbReference>
<dbReference type="PATRIC" id="fig|68223.7.peg.389"/>
<dbReference type="InterPro" id="IPR001647">
    <property type="entry name" value="HTH_TetR"/>
</dbReference>
<comment type="caution">
    <text evidence="4">The sequence shown here is derived from an EMBL/GenBank/DDBJ whole genome shotgun (WGS) entry which is preliminary data.</text>
</comment>
<dbReference type="RefSeq" id="WP_045949383.1">
    <property type="nucleotide sequence ID" value="NZ_JZWV01000632.1"/>
</dbReference>
<organism evidence="4 5">
    <name type="scientific">Streptomyces katrae</name>
    <dbReference type="NCBI Taxonomy" id="68223"/>
    <lineage>
        <taxon>Bacteria</taxon>
        <taxon>Bacillati</taxon>
        <taxon>Actinomycetota</taxon>
        <taxon>Actinomycetes</taxon>
        <taxon>Kitasatosporales</taxon>
        <taxon>Streptomycetaceae</taxon>
        <taxon>Streptomyces</taxon>
    </lineage>
</organism>
<dbReference type="SUPFAM" id="SSF48498">
    <property type="entry name" value="Tetracyclin repressor-like, C-terminal domain"/>
    <property type="match status" value="1"/>
</dbReference>
<protein>
    <submittedName>
        <fullName evidence="4">TetR family transcriptional regulator</fullName>
    </submittedName>
</protein>
<feature type="domain" description="HTH tetR-type" evidence="3">
    <location>
        <begin position="5"/>
        <end position="65"/>
    </location>
</feature>
<dbReference type="Pfam" id="PF00440">
    <property type="entry name" value="TetR_N"/>
    <property type="match status" value="1"/>
</dbReference>
<dbReference type="Proteomes" id="UP000033551">
    <property type="component" value="Unassembled WGS sequence"/>
</dbReference>
<dbReference type="PROSITE" id="PS50977">
    <property type="entry name" value="HTH_TETR_2"/>
    <property type="match status" value="1"/>
</dbReference>
<name>A0A0F4J6W8_9ACTN</name>
<dbReference type="InterPro" id="IPR036271">
    <property type="entry name" value="Tet_transcr_reg_TetR-rel_C_sf"/>
</dbReference>
<keyword evidence="5" id="KW-1185">Reference proteome</keyword>
<evidence type="ECO:0000256" key="1">
    <source>
        <dbReference type="ARBA" id="ARBA00023125"/>
    </source>
</evidence>
<reference evidence="4 5" key="1">
    <citation type="submission" date="2015-02" db="EMBL/GenBank/DDBJ databases">
        <authorList>
            <person name="Ju K.-S."/>
            <person name="Doroghazi J.R."/>
            <person name="Metcalf W."/>
        </authorList>
    </citation>
    <scope>NUCLEOTIDE SEQUENCE [LARGE SCALE GENOMIC DNA]</scope>
    <source>
        <strain evidence="4 5">NRRL ISP-5550</strain>
    </source>
</reference>
<dbReference type="EMBL" id="JZWV01000632">
    <property type="protein sequence ID" value="KJY29574.1"/>
    <property type="molecule type" value="Genomic_DNA"/>
</dbReference>
<dbReference type="InterPro" id="IPR050109">
    <property type="entry name" value="HTH-type_TetR-like_transc_reg"/>
</dbReference>
<evidence type="ECO:0000313" key="5">
    <source>
        <dbReference type="Proteomes" id="UP000033551"/>
    </source>
</evidence>
<gene>
    <name evidence="4" type="ORF">VR44_22495</name>
</gene>
<dbReference type="PANTHER" id="PTHR30055:SF239">
    <property type="entry name" value="TRANSCRIPTIONAL REGULATORY PROTEIN"/>
    <property type="match status" value="1"/>
</dbReference>
<dbReference type="SUPFAM" id="SSF46689">
    <property type="entry name" value="Homeodomain-like"/>
    <property type="match status" value="1"/>
</dbReference>
<evidence type="ECO:0000256" key="2">
    <source>
        <dbReference type="PROSITE-ProRule" id="PRU00335"/>
    </source>
</evidence>
<dbReference type="GO" id="GO:0000976">
    <property type="term" value="F:transcription cis-regulatory region binding"/>
    <property type="evidence" value="ECO:0007669"/>
    <property type="project" value="TreeGrafter"/>
</dbReference>
<sequence length="187" mass="20826">MATPRTPRGKWIEEGLRALAEGGPEAVRIESLAQALGVSKGGFYGYFRNRDALLGEMLDTWEHEAAQAVIEQTEGDGADDARAKLDRLFTIVAESGGGPVRGVPIELAIRDWARRDEAVAERLRRVDDRRMDYLRSLFSSFCPDPDEVEVRCLLVFSLRIGGEFIAAGHGGRTRAEVMTLTKHWLLR</sequence>
<keyword evidence="1 2" id="KW-0238">DNA-binding</keyword>
<proteinExistence type="predicted"/>
<evidence type="ECO:0000313" key="4">
    <source>
        <dbReference type="EMBL" id="KJY29574.1"/>
    </source>
</evidence>
<dbReference type="AlphaFoldDB" id="A0A0F4J6W8"/>
<evidence type="ECO:0000259" key="3">
    <source>
        <dbReference type="PROSITE" id="PS50977"/>
    </source>
</evidence>
<accession>A0A0F4J6W8</accession>
<dbReference type="Gene3D" id="1.10.357.10">
    <property type="entry name" value="Tetracycline Repressor, domain 2"/>
    <property type="match status" value="1"/>
</dbReference>
<dbReference type="OrthoDB" id="3218408at2"/>
<dbReference type="PANTHER" id="PTHR30055">
    <property type="entry name" value="HTH-TYPE TRANSCRIPTIONAL REGULATOR RUTR"/>
    <property type="match status" value="1"/>
</dbReference>